<dbReference type="AlphaFoldDB" id="A0A6C0E891"/>
<dbReference type="EMBL" id="MN739747">
    <property type="protein sequence ID" value="QHT24623.1"/>
    <property type="molecule type" value="Genomic_DNA"/>
</dbReference>
<evidence type="ECO:0000313" key="1">
    <source>
        <dbReference type="EMBL" id="QHT24623.1"/>
    </source>
</evidence>
<name>A0A6C0E891_9ZZZZ</name>
<proteinExistence type="predicted"/>
<sequence length="117" mass="13556">MYIAIKYFRYRKDSSINSATVFNSLDGVIEYAYETLSPEKRSKTEKLYIAFYKPRKPYKSNDITLISPSELDINTSIYIENALCEIVIGNDAYDDEEYGKCEARYGYSSYAIIVYEA</sequence>
<organism evidence="1">
    <name type="scientific">viral metagenome</name>
    <dbReference type="NCBI Taxonomy" id="1070528"/>
    <lineage>
        <taxon>unclassified sequences</taxon>
        <taxon>metagenomes</taxon>
        <taxon>organismal metagenomes</taxon>
    </lineage>
</organism>
<protein>
    <submittedName>
        <fullName evidence="1">Uncharacterized protein</fullName>
    </submittedName>
</protein>
<accession>A0A6C0E891</accession>
<reference evidence="1" key="1">
    <citation type="journal article" date="2020" name="Nature">
        <title>Giant virus diversity and host interactions through global metagenomics.</title>
        <authorList>
            <person name="Schulz F."/>
            <person name="Roux S."/>
            <person name="Paez-Espino D."/>
            <person name="Jungbluth S."/>
            <person name="Walsh D.A."/>
            <person name="Denef V.J."/>
            <person name="McMahon K.D."/>
            <person name="Konstantinidis K.T."/>
            <person name="Eloe-Fadrosh E.A."/>
            <person name="Kyrpides N.C."/>
            <person name="Woyke T."/>
        </authorList>
    </citation>
    <scope>NUCLEOTIDE SEQUENCE</scope>
    <source>
        <strain evidence="1">GVMAG-M-3300023179-150</strain>
    </source>
</reference>